<name>A0A1B1YXC2_9GAMM</name>
<dbReference type="NCBIfam" id="TIGR01838">
    <property type="entry name" value="PHA_synth_I"/>
    <property type="match status" value="1"/>
</dbReference>
<dbReference type="PANTHER" id="PTHR36837">
    <property type="entry name" value="POLY(3-HYDROXYALKANOATE) POLYMERASE SUBUNIT PHAC"/>
    <property type="match status" value="1"/>
</dbReference>
<dbReference type="InterPro" id="IPR000073">
    <property type="entry name" value="AB_hydrolase_1"/>
</dbReference>
<feature type="domain" description="Poly-beta-hydroxybutyrate polymerase N-terminal" evidence="6">
    <location>
        <begin position="94"/>
        <end position="263"/>
    </location>
</feature>
<evidence type="ECO:0000256" key="1">
    <source>
        <dbReference type="ARBA" id="ARBA00004496"/>
    </source>
</evidence>
<keyword evidence="3" id="KW-0808">Transferase</keyword>
<dbReference type="Gene3D" id="3.40.50.1820">
    <property type="entry name" value="alpha/beta hydrolase"/>
    <property type="match status" value="1"/>
</dbReference>
<dbReference type="EMBL" id="CP014671">
    <property type="protein sequence ID" value="ANX05441.1"/>
    <property type="molecule type" value="Genomic_DNA"/>
</dbReference>
<feature type="domain" description="AB hydrolase-1" evidence="5">
    <location>
        <begin position="267"/>
        <end position="508"/>
    </location>
</feature>
<proteinExistence type="predicted"/>
<dbReference type="InterPro" id="IPR010941">
    <property type="entry name" value="PhaC_N"/>
</dbReference>
<evidence type="ECO:0000256" key="2">
    <source>
        <dbReference type="ARBA" id="ARBA00022490"/>
    </source>
</evidence>
<keyword evidence="4" id="KW-0012">Acyltransferase</keyword>
<evidence type="ECO:0000313" key="8">
    <source>
        <dbReference type="Proteomes" id="UP000092952"/>
    </source>
</evidence>
<dbReference type="Proteomes" id="UP000092952">
    <property type="component" value="Chromosome"/>
</dbReference>
<dbReference type="KEGG" id="gbi:PG2T_01845"/>
<dbReference type="InterPro" id="IPR010963">
    <property type="entry name" value="PHA_synth_I"/>
</dbReference>
<dbReference type="STRING" id="1810504.PG2T_01845"/>
<dbReference type="GO" id="GO:0042619">
    <property type="term" value="P:poly-hydroxybutyrate biosynthetic process"/>
    <property type="evidence" value="ECO:0007669"/>
    <property type="project" value="InterPro"/>
</dbReference>
<sequence length="585" mass="64436">MDPGTVLEELAQVAQQIQDQMQDAWQQPVLDGPVLNSMAGGLLQALALFNQSLLADPGRLMQAQAKLWEGYAQLWQHSLAALAGQTPPAGAVADRRFRGTDWQLPAFDLIRQCYLLTGQWLLEQVTGVGDLDPATRRKLTFYTRQFADALSPSNFVATNPEVLRATVESGGQNLLHGLRHMLEDMQRGGGRLDPRMTDPGAFEVGVNIAATPGKVVFQNGLMQLIQYTPVTDQVYRRPLLVVPPWINKFYVMDLQPKNSLVGWWVEQGYTVFMISWVNPGPELAGKSFEDYMIEGPLAALDAIEQACGEREVNAVGYCIGGTLLLSTLAYMAATGDERIKSATTFASLLDFTEPGDLGVFIDEDQISALEGKMAQTGYLDSADMATAFNLLRANDLIWSFFVNNYLLGKDPAPFDLLFWNADATRMPAAMHSFYLRNMYLHNRLREPGGITLAGVPIDLSKIAVPCYFVATVEDHIAPWRSVHAGALLPGGKTRFVLSGSGHIAGIINPPAAHKYQHWTCDSLPTNPEEWRTAAQEHAGSWWPDWKFWLGRRAGGKVMARMPGTGGLPAIEDAPGSYVRMTSHKE</sequence>
<accession>A0A1B1YXC2</accession>
<dbReference type="GO" id="GO:0005737">
    <property type="term" value="C:cytoplasm"/>
    <property type="evidence" value="ECO:0007669"/>
    <property type="project" value="UniProtKB-SubCell"/>
</dbReference>
<dbReference type="AlphaFoldDB" id="A0A1B1YXC2"/>
<comment type="subcellular location">
    <subcellularLocation>
        <location evidence="1">Cytoplasm</location>
    </subcellularLocation>
</comment>
<reference evidence="8" key="1">
    <citation type="submission" date="2016-03" db="EMBL/GenBank/DDBJ databases">
        <title>Complete genome sequence of Solimmundus cernigliae, representing a novel lineage of polycyclic aromatic hydrocarbon degraders within the Gammaproteobacteria.</title>
        <authorList>
            <person name="Singleton D.R."/>
            <person name="Dickey A.N."/>
            <person name="Scholl E.H."/>
            <person name="Wright F.A."/>
            <person name="Aitken M.D."/>
        </authorList>
    </citation>
    <scope>NUCLEOTIDE SEQUENCE [LARGE SCALE GENOMIC DNA]</scope>
    <source>
        <strain evidence="8">TR3.2</strain>
    </source>
</reference>
<evidence type="ECO:0000259" key="5">
    <source>
        <dbReference type="Pfam" id="PF00561"/>
    </source>
</evidence>
<evidence type="ECO:0000256" key="3">
    <source>
        <dbReference type="ARBA" id="ARBA00022679"/>
    </source>
</evidence>
<dbReference type="Pfam" id="PF07167">
    <property type="entry name" value="PhaC_N"/>
    <property type="match status" value="1"/>
</dbReference>
<dbReference type="InterPro" id="IPR029058">
    <property type="entry name" value="AB_hydrolase_fold"/>
</dbReference>
<dbReference type="PANTHER" id="PTHR36837:SF5">
    <property type="entry name" value="POLY-3-HYDROXYBUTYRATE SYNTHASE"/>
    <property type="match status" value="1"/>
</dbReference>
<evidence type="ECO:0000259" key="6">
    <source>
        <dbReference type="Pfam" id="PF07167"/>
    </source>
</evidence>
<dbReference type="SUPFAM" id="SSF53474">
    <property type="entry name" value="alpha/beta-Hydrolases"/>
    <property type="match status" value="1"/>
</dbReference>
<gene>
    <name evidence="7" type="ORF">PG2T_01845</name>
</gene>
<dbReference type="InterPro" id="IPR051321">
    <property type="entry name" value="PHA/PHB_synthase"/>
</dbReference>
<organism evidence="7 8">
    <name type="scientific">Immundisolibacter cernigliae</name>
    <dbReference type="NCBI Taxonomy" id="1810504"/>
    <lineage>
        <taxon>Bacteria</taxon>
        <taxon>Pseudomonadati</taxon>
        <taxon>Pseudomonadota</taxon>
        <taxon>Gammaproteobacteria</taxon>
        <taxon>Immundisolibacterales</taxon>
        <taxon>Immundisolibacteraceae</taxon>
        <taxon>Immundisolibacter</taxon>
    </lineage>
</organism>
<dbReference type="InParanoid" id="A0A1B1YXC2"/>
<dbReference type="GO" id="GO:0016746">
    <property type="term" value="F:acyltransferase activity"/>
    <property type="evidence" value="ECO:0007669"/>
    <property type="project" value="UniProtKB-KW"/>
</dbReference>
<dbReference type="Pfam" id="PF00561">
    <property type="entry name" value="Abhydrolase_1"/>
    <property type="match status" value="1"/>
</dbReference>
<evidence type="ECO:0000256" key="4">
    <source>
        <dbReference type="ARBA" id="ARBA00023315"/>
    </source>
</evidence>
<evidence type="ECO:0000313" key="7">
    <source>
        <dbReference type="EMBL" id="ANX05441.1"/>
    </source>
</evidence>
<protein>
    <submittedName>
        <fullName evidence="7">Class I poly(R)-hydroxyalkanoic acid synthase</fullName>
    </submittedName>
</protein>
<keyword evidence="8" id="KW-1185">Reference proteome</keyword>
<keyword evidence="2" id="KW-0963">Cytoplasm</keyword>